<dbReference type="CDD" id="cd20557">
    <property type="entry name" value="CYCLIN_ScPCL1-like"/>
    <property type="match status" value="1"/>
</dbReference>
<dbReference type="GO" id="GO:0019901">
    <property type="term" value="F:protein kinase binding"/>
    <property type="evidence" value="ECO:0007669"/>
    <property type="project" value="InterPro"/>
</dbReference>
<evidence type="ECO:0000259" key="2">
    <source>
        <dbReference type="Pfam" id="PF00134"/>
    </source>
</evidence>
<dbReference type="SUPFAM" id="SSF47954">
    <property type="entry name" value="Cyclin-like"/>
    <property type="match status" value="1"/>
</dbReference>
<dbReference type="InterPro" id="IPR006671">
    <property type="entry name" value="Cyclin_N"/>
</dbReference>
<evidence type="ECO:0000313" key="3">
    <source>
        <dbReference type="EMBL" id="KAE9410898.1"/>
    </source>
</evidence>
<dbReference type="PANTHER" id="PTHR15615">
    <property type="match status" value="1"/>
</dbReference>
<feature type="domain" description="Cyclin N-terminal" evidence="2">
    <location>
        <begin position="84"/>
        <end position="158"/>
    </location>
</feature>
<protein>
    <recommendedName>
        <fullName evidence="2">Cyclin N-terminal domain-containing protein</fullName>
    </recommendedName>
</protein>
<feature type="compositionally biased region" description="Polar residues" evidence="1">
    <location>
        <begin position="263"/>
        <end position="280"/>
    </location>
</feature>
<reference evidence="3" key="1">
    <citation type="journal article" date="2019" name="Environ. Microbiol.">
        <title>Fungal ecological strategies reflected in gene transcription - a case study of two litter decomposers.</title>
        <authorList>
            <person name="Barbi F."/>
            <person name="Kohler A."/>
            <person name="Barry K."/>
            <person name="Baskaran P."/>
            <person name="Daum C."/>
            <person name="Fauchery L."/>
            <person name="Ihrmark K."/>
            <person name="Kuo A."/>
            <person name="LaButti K."/>
            <person name="Lipzen A."/>
            <person name="Morin E."/>
            <person name="Grigoriev I.V."/>
            <person name="Henrissat B."/>
            <person name="Lindahl B."/>
            <person name="Martin F."/>
        </authorList>
    </citation>
    <scope>NUCLEOTIDE SEQUENCE</scope>
    <source>
        <strain evidence="3">JB14</strain>
    </source>
</reference>
<dbReference type="GO" id="GO:0000307">
    <property type="term" value="C:cyclin-dependent protein kinase holoenzyme complex"/>
    <property type="evidence" value="ECO:0007669"/>
    <property type="project" value="TreeGrafter"/>
</dbReference>
<dbReference type="AlphaFoldDB" id="A0A6A4IQ24"/>
<dbReference type="EMBL" id="ML769384">
    <property type="protein sequence ID" value="KAE9410898.1"/>
    <property type="molecule type" value="Genomic_DNA"/>
</dbReference>
<dbReference type="InterPro" id="IPR013922">
    <property type="entry name" value="Cyclin_PHO80-like"/>
</dbReference>
<evidence type="ECO:0000256" key="1">
    <source>
        <dbReference type="SAM" id="MobiDB-lite"/>
    </source>
</evidence>
<dbReference type="Gene3D" id="1.10.472.10">
    <property type="entry name" value="Cyclin-like"/>
    <property type="match status" value="1"/>
</dbReference>
<dbReference type="PANTHER" id="PTHR15615:SF10">
    <property type="entry name" value="PHO85 CYCLIN-2-RELATED"/>
    <property type="match status" value="1"/>
</dbReference>
<proteinExistence type="predicted"/>
<sequence>MMSSTSSSSPSRLNRSSPAKHSPSPYLLQLLNIEISEFVIDYIVNYVSHVVEYSVDVDTLRLDSLREKSFRKSSSYNVYSLGSLAYIDRVRPHLKISCSSNFASERVFLGALIVATKYLNDSSMKNIHWARIVRVYSDKDDVSRIEREILEVLDWELRLTEDDLLAHYDILILAAFPEVPVPSTFSSNTCPGPVLSRDQALIPTLMNRLTSSIAIPYPSPSHPPRKRHSPAHLPLVAHSNYISPLPESPSHCALSKLSDLSIETDSSPECDSLNPSQPVTPSDDHSLYCDDKDSEPLWDTFFANMRLLEDSSSPLVERGRTTIEKRIVIC</sequence>
<dbReference type="GO" id="GO:0016538">
    <property type="term" value="F:cyclin-dependent protein serine/threonine kinase regulator activity"/>
    <property type="evidence" value="ECO:0007669"/>
    <property type="project" value="TreeGrafter"/>
</dbReference>
<dbReference type="Proteomes" id="UP000799118">
    <property type="component" value="Unassembled WGS sequence"/>
</dbReference>
<gene>
    <name evidence="3" type="ORF">BT96DRAFT_969176</name>
</gene>
<organism evidence="3 4">
    <name type="scientific">Gymnopus androsaceus JB14</name>
    <dbReference type="NCBI Taxonomy" id="1447944"/>
    <lineage>
        <taxon>Eukaryota</taxon>
        <taxon>Fungi</taxon>
        <taxon>Dikarya</taxon>
        <taxon>Basidiomycota</taxon>
        <taxon>Agaricomycotina</taxon>
        <taxon>Agaricomycetes</taxon>
        <taxon>Agaricomycetidae</taxon>
        <taxon>Agaricales</taxon>
        <taxon>Marasmiineae</taxon>
        <taxon>Omphalotaceae</taxon>
        <taxon>Gymnopus</taxon>
    </lineage>
</organism>
<feature type="compositionally biased region" description="Low complexity" evidence="1">
    <location>
        <begin position="1"/>
        <end position="17"/>
    </location>
</feature>
<dbReference type="OrthoDB" id="10250320at2759"/>
<dbReference type="InterPro" id="IPR036915">
    <property type="entry name" value="Cyclin-like_sf"/>
</dbReference>
<name>A0A6A4IQ24_9AGAR</name>
<feature type="region of interest" description="Disordered" evidence="1">
    <location>
        <begin position="1"/>
        <end position="22"/>
    </location>
</feature>
<dbReference type="Pfam" id="PF00134">
    <property type="entry name" value="Cyclin_N"/>
    <property type="match status" value="1"/>
</dbReference>
<feature type="region of interest" description="Disordered" evidence="1">
    <location>
        <begin position="263"/>
        <end position="285"/>
    </location>
</feature>
<accession>A0A6A4IQ24</accession>
<keyword evidence="4" id="KW-1185">Reference proteome</keyword>
<dbReference type="GO" id="GO:0005634">
    <property type="term" value="C:nucleus"/>
    <property type="evidence" value="ECO:0007669"/>
    <property type="project" value="TreeGrafter"/>
</dbReference>
<evidence type="ECO:0000313" key="4">
    <source>
        <dbReference type="Proteomes" id="UP000799118"/>
    </source>
</evidence>